<dbReference type="RefSeq" id="WP_097188467.1">
    <property type="nucleotide sequence ID" value="NZ_OBQK01000007.1"/>
</dbReference>
<protein>
    <submittedName>
        <fullName evidence="3">Sirohydrochlorin ferrochelatase</fullName>
    </submittedName>
</protein>
<dbReference type="PANTHER" id="PTHR33542:SF5">
    <property type="entry name" value="FERROCHELATASE CHE1"/>
    <property type="match status" value="1"/>
</dbReference>
<organism evidence="3 4">
    <name type="scientific">Ornithinimicrobium cerasi</name>
    <dbReference type="NCBI Taxonomy" id="2248773"/>
    <lineage>
        <taxon>Bacteria</taxon>
        <taxon>Bacillati</taxon>
        <taxon>Actinomycetota</taxon>
        <taxon>Actinomycetes</taxon>
        <taxon>Micrococcales</taxon>
        <taxon>Ornithinimicrobiaceae</taxon>
        <taxon>Ornithinimicrobium</taxon>
    </lineage>
</organism>
<reference evidence="4" key="1">
    <citation type="submission" date="2017-08" db="EMBL/GenBank/DDBJ databases">
        <authorList>
            <person name="Varghese N."/>
            <person name="Submissions S."/>
        </authorList>
    </citation>
    <scope>NUCLEOTIDE SEQUENCE [LARGE SCALE GENOMIC DNA]</scope>
    <source>
        <strain evidence="4">USBA17B2</strain>
    </source>
</reference>
<proteinExistence type="predicted"/>
<dbReference type="Pfam" id="PF01903">
    <property type="entry name" value="CbiX"/>
    <property type="match status" value="2"/>
</dbReference>
<dbReference type="Proteomes" id="UP000219688">
    <property type="component" value="Unassembled WGS sequence"/>
</dbReference>
<dbReference type="AlphaFoldDB" id="A0A285VUN2"/>
<evidence type="ECO:0000313" key="4">
    <source>
        <dbReference type="Proteomes" id="UP000219688"/>
    </source>
</evidence>
<sequence length="234" mass="23388">MTGRPLVVAAHGTASEAGRQVVEQCAAAAAAELGVAHAVGYVDVCGPTLEEVLASGGPAGAGPVVVPYFLASGYHVRQDVPGAVAEVAGALVTPALGVEPEVVDALADRVLEVLPDADGVVVTAAGSSVGSARAEVALVADLLGERLGVPTRTAYLSGPGPRPASEVSSLREVGCHRVALAAHLLAPGHFLDRAHAAALDLGRVATGPLGAHPALAALVVRRYREALDRPSPLS</sequence>
<dbReference type="InterPro" id="IPR050963">
    <property type="entry name" value="Sirohydro_Cobaltochel/CbiX"/>
</dbReference>
<dbReference type="PANTHER" id="PTHR33542">
    <property type="entry name" value="SIROHYDROCHLORIN FERROCHELATASE, CHLOROPLASTIC"/>
    <property type="match status" value="1"/>
</dbReference>
<dbReference type="SUPFAM" id="SSF53800">
    <property type="entry name" value="Chelatase"/>
    <property type="match status" value="1"/>
</dbReference>
<accession>A0A285VUN2</accession>
<evidence type="ECO:0000256" key="1">
    <source>
        <dbReference type="ARBA" id="ARBA00022723"/>
    </source>
</evidence>
<dbReference type="EMBL" id="OBQK01000007">
    <property type="protein sequence ID" value="SOC56341.1"/>
    <property type="molecule type" value="Genomic_DNA"/>
</dbReference>
<name>A0A285VUN2_9MICO</name>
<dbReference type="InterPro" id="IPR002762">
    <property type="entry name" value="CbiX-like"/>
</dbReference>
<dbReference type="GO" id="GO:0046872">
    <property type="term" value="F:metal ion binding"/>
    <property type="evidence" value="ECO:0007669"/>
    <property type="project" value="UniProtKB-KW"/>
</dbReference>
<keyword evidence="2" id="KW-0456">Lyase</keyword>
<evidence type="ECO:0000313" key="3">
    <source>
        <dbReference type="EMBL" id="SOC56341.1"/>
    </source>
</evidence>
<keyword evidence="1" id="KW-0479">Metal-binding</keyword>
<dbReference type="Gene3D" id="3.40.50.1400">
    <property type="match status" value="2"/>
</dbReference>
<gene>
    <name evidence="3" type="ORF">SAMN05421879_107121</name>
</gene>
<dbReference type="GO" id="GO:0016829">
    <property type="term" value="F:lyase activity"/>
    <property type="evidence" value="ECO:0007669"/>
    <property type="project" value="UniProtKB-KW"/>
</dbReference>
<keyword evidence="4" id="KW-1185">Reference proteome</keyword>
<evidence type="ECO:0000256" key="2">
    <source>
        <dbReference type="ARBA" id="ARBA00023239"/>
    </source>
</evidence>